<protein>
    <submittedName>
        <fullName evidence="8">14 kDa phosphohistidine phosphatase-like</fullName>
    </submittedName>
</protein>
<dbReference type="GO" id="GO:0101006">
    <property type="term" value="F:protein histidine phosphatase activity"/>
    <property type="evidence" value="ECO:0007669"/>
    <property type="project" value="TreeGrafter"/>
</dbReference>
<accession>A0A6P8IC43</accession>
<dbReference type="Pfam" id="PF05005">
    <property type="entry name" value="Ocnus"/>
    <property type="match status" value="1"/>
</dbReference>
<reference evidence="8" key="1">
    <citation type="submission" date="2025-08" db="UniProtKB">
        <authorList>
            <consortium name="RefSeq"/>
        </authorList>
    </citation>
    <scope>IDENTIFICATION</scope>
    <source>
        <tissue evidence="8">Tentacle</tissue>
    </source>
</reference>
<proteinExistence type="inferred from homology"/>
<dbReference type="PANTHER" id="PTHR12258">
    <property type="entry name" value="JANUS-A/JANUS-B"/>
    <property type="match status" value="1"/>
</dbReference>
<dbReference type="GO" id="GO:0005829">
    <property type="term" value="C:cytosol"/>
    <property type="evidence" value="ECO:0007669"/>
    <property type="project" value="TreeGrafter"/>
</dbReference>
<dbReference type="PANTHER" id="PTHR12258:SF5">
    <property type="entry name" value="BCDNA.GH02250-RELATED"/>
    <property type="match status" value="1"/>
</dbReference>
<evidence type="ECO:0000313" key="8">
    <source>
        <dbReference type="RefSeq" id="XP_031565026.1"/>
    </source>
</evidence>
<dbReference type="SUPFAM" id="SSF143724">
    <property type="entry name" value="PHP14-like"/>
    <property type="match status" value="1"/>
</dbReference>
<dbReference type="GeneID" id="116300319"/>
<keyword evidence="4" id="KW-0726">Sexual differentiation</keyword>
<sequence>MADEARKKISAKLEAVPDVVIDSHGLFKYILIEVKDRNDDSLSKFVVRGNAKADYHADILEEVQPGIDGLGLSAVCVGGGRIEHNSAEKRILVYGYSMGFGRANHSITVEKLKKDYPNYKITYTNDGY</sequence>
<dbReference type="InParanoid" id="A0A6P8IC43"/>
<dbReference type="FunCoup" id="A0A6P8IC43">
    <property type="interactions" value="1237"/>
</dbReference>
<evidence type="ECO:0000256" key="3">
    <source>
        <dbReference type="ARBA" id="ARBA00022782"/>
    </source>
</evidence>
<dbReference type="GO" id="GO:0007548">
    <property type="term" value="P:sex differentiation"/>
    <property type="evidence" value="ECO:0007669"/>
    <property type="project" value="UniProtKB-KW"/>
</dbReference>
<feature type="active site" description="Proton acceptor" evidence="5">
    <location>
        <position position="56"/>
    </location>
</feature>
<comment type="function">
    <text evidence="1">JanA and janB regulate somatic sex differentiation.</text>
</comment>
<dbReference type="FunFam" id="3.50.20.20:FF:000001">
    <property type="entry name" value="14 kDa phosphohistidine phosphatase"/>
    <property type="match status" value="1"/>
</dbReference>
<feature type="binding site" evidence="6">
    <location>
        <position position="28"/>
    </location>
    <ligand>
        <name>substrate</name>
    </ligand>
</feature>
<dbReference type="RefSeq" id="XP_031565026.1">
    <property type="nucleotide sequence ID" value="XM_031709166.1"/>
</dbReference>
<dbReference type="GO" id="GO:0030154">
    <property type="term" value="P:cell differentiation"/>
    <property type="evidence" value="ECO:0007669"/>
    <property type="project" value="UniProtKB-KW"/>
</dbReference>
<keyword evidence="3" id="KW-0221">Differentiation</keyword>
<evidence type="ECO:0000256" key="2">
    <source>
        <dbReference type="ARBA" id="ARBA00010971"/>
    </source>
</evidence>
<keyword evidence="7" id="KW-1185">Reference proteome</keyword>
<name>A0A6P8IC43_ACTTE</name>
<gene>
    <name evidence="8" type="primary">LOC116300319</name>
</gene>
<evidence type="ECO:0000256" key="1">
    <source>
        <dbReference type="ARBA" id="ARBA00002508"/>
    </source>
</evidence>
<evidence type="ECO:0000256" key="5">
    <source>
        <dbReference type="PIRSR" id="PIRSR607702-1"/>
    </source>
</evidence>
<dbReference type="AlphaFoldDB" id="A0A6P8IC43"/>
<dbReference type="InterPro" id="IPR038596">
    <property type="entry name" value="Janus_sf"/>
</dbReference>
<evidence type="ECO:0000313" key="7">
    <source>
        <dbReference type="Proteomes" id="UP000515163"/>
    </source>
</evidence>
<dbReference type="OrthoDB" id="10249612at2759"/>
<evidence type="ECO:0000256" key="6">
    <source>
        <dbReference type="PIRSR" id="PIRSR607702-2"/>
    </source>
</evidence>
<dbReference type="KEGG" id="aten:116300319"/>
<dbReference type="Proteomes" id="UP000515163">
    <property type="component" value="Unplaced"/>
</dbReference>
<comment type="similarity">
    <text evidence="2">Belongs to the janus family.</text>
</comment>
<dbReference type="Gene3D" id="3.50.20.20">
    <property type="entry name" value="Janus/Ocnus"/>
    <property type="match status" value="1"/>
</dbReference>
<organism evidence="7 8">
    <name type="scientific">Actinia tenebrosa</name>
    <name type="common">Australian red waratah sea anemone</name>
    <dbReference type="NCBI Taxonomy" id="6105"/>
    <lineage>
        <taxon>Eukaryota</taxon>
        <taxon>Metazoa</taxon>
        <taxon>Cnidaria</taxon>
        <taxon>Anthozoa</taxon>
        <taxon>Hexacorallia</taxon>
        <taxon>Actiniaria</taxon>
        <taxon>Actiniidae</taxon>
        <taxon>Actinia</taxon>
    </lineage>
</organism>
<evidence type="ECO:0000256" key="4">
    <source>
        <dbReference type="ARBA" id="ARBA00022928"/>
    </source>
</evidence>
<dbReference type="InterPro" id="IPR007702">
    <property type="entry name" value="Janus"/>
</dbReference>